<gene>
    <name evidence="1" type="ORF">DW099_19605</name>
</gene>
<name>A0A415DST1_9FIRM</name>
<reference evidence="1 2" key="1">
    <citation type="submission" date="2018-08" db="EMBL/GenBank/DDBJ databases">
        <title>A genome reference for cultivated species of the human gut microbiota.</title>
        <authorList>
            <person name="Zou Y."/>
            <person name="Xue W."/>
            <person name="Luo G."/>
        </authorList>
    </citation>
    <scope>NUCLEOTIDE SEQUENCE [LARGE SCALE GENOMIC DNA]</scope>
    <source>
        <strain evidence="1 2">AM07-24</strain>
    </source>
</reference>
<organism evidence="1 2">
    <name type="scientific">Emergencia timonensis</name>
    <dbReference type="NCBI Taxonomy" id="1776384"/>
    <lineage>
        <taxon>Bacteria</taxon>
        <taxon>Bacillati</taxon>
        <taxon>Bacillota</taxon>
        <taxon>Clostridia</taxon>
        <taxon>Peptostreptococcales</taxon>
        <taxon>Anaerovoracaceae</taxon>
        <taxon>Emergencia</taxon>
    </lineage>
</organism>
<dbReference type="EMBL" id="QRMS01000012">
    <property type="protein sequence ID" value="RHJ82768.1"/>
    <property type="molecule type" value="Genomic_DNA"/>
</dbReference>
<evidence type="ECO:0000313" key="1">
    <source>
        <dbReference type="EMBL" id="RHJ82768.1"/>
    </source>
</evidence>
<protein>
    <submittedName>
        <fullName evidence="1">DUF1163 domain-containing protein</fullName>
    </submittedName>
</protein>
<proteinExistence type="predicted"/>
<sequence length="40" mass="4809">MNVRARRWQLLVADCRLRTKTKSAFYCHHNFLQLESSSQI</sequence>
<dbReference type="Proteomes" id="UP000284841">
    <property type="component" value="Unassembled WGS sequence"/>
</dbReference>
<evidence type="ECO:0000313" key="2">
    <source>
        <dbReference type="Proteomes" id="UP000284841"/>
    </source>
</evidence>
<keyword evidence="2" id="KW-1185">Reference proteome</keyword>
<dbReference type="AlphaFoldDB" id="A0A415DST1"/>
<comment type="caution">
    <text evidence="1">The sequence shown here is derived from an EMBL/GenBank/DDBJ whole genome shotgun (WGS) entry which is preliminary data.</text>
</comment>
<accession>A0A415DST1</accession>